<dbReference type="EMBL" id="JYDP01000011">
    <property type="protein sequence ID" value="KRZ16449.1"/>
    <property type="molecule type" value="Genomic_DNA"/>
</dbReference>
<dbReference type="AlphaFoldDB" id="A0A0V1I0Z3"/>
<name>A0A0V1I0Z3_9BILA</name>
<gene>
    <name evidence="1" type="ORF">T11_17462</name>
</gene>
<keyword evidence="2" id="KW-1185">Reference proteome</keyword>
<evidence type="ECO:0000313" key="1">
    <source>
        <dbReference type="EMBL" id="KRZ16449.1"/>
    </source>
</evidence>
<reference evidence="1 2" key="1">
    <citation type="submission" date="2015-01" db="EMBL/GenBank/DDBJ databases">
        <title>Evolution of Trichinella species and genotypes.</title>
        <authorList>
            <person name="Korhonen P.K."/>
            <person name="Edoardo P."/>
            <person name="Giuseppe L.R."/>
            <person name="Gasser R.B."/>
        </authorList>
    </citation>
    <scope>NUCLEOTIDE SEQUENCE [LARGE SCALE GENOMIC DNA]</scope>
    <source>
        <strain evidence="1">ISS1029</strain>
    </source>
</reference>
<protein>
    <submittedName>
        <fullName evidence="1">Uncharacterized protein</fullName>
    </submittedName>
</protein>
<evidence type="ECO:0000313" key="2">
    <source>
        <dbReference type="Proteomes" id="UP000055024"/>
    </source>
</evidence>
<accession>A0A0V1I0Z3</accession>
<dbReference type="Proteomes" id="UP000055024">
    <property type="component" value="Unassembled WGS sequence"/>
</dbReference>
<sequence length="61" mass="6929">MHCSTCPTNLLSCDDQCNSIQQIARLYFKVKNNGTKTITTPKPNGTKPQYNYLQLCINHLI</sequence>
<comment type="caution">
    <text evidence="1">The sequence shown here is derived from an EMBL/GenBank/DDBJ whole genome shotgun (WGS) entry which is preliminary data.</text>
</comment>
<organism evidence="1 2">
    <name type="scientific">Trichinella zimbabwensis</name>
    <dbReference type="NCBI Taxonomy" id="268475"/>
    <lineage>
        <taxon>Eukaryota</taxon>
        <taxon>Metazoa</taxon>
        <taxon>Ecdysozoa</taxon>
        <taxon>Nematoda</taxon>
        <taxon>Enoplea</taxon>
        <taxon>Dorylaimia</taxon>
        <taxon>Trichinellida</taxon>
        <taxon>Trichinellidae</taxon>
        <taxon>Trichinella</taxon>
    </lineage>
</organism>
<proteinExistence type="predicted"/>